<accession>A0A1F5Z2B9</accession>
<dbReference type="NCBIfam" id="TIGR04183">
    <property type="entry name" value="Por_Secre_tail"/>
    <property type="match status" value="1"/>
</dbReference>
<dbReference type="EMBL" id="MFIX01000018">
    <property type="protein sequence ID" value="OGG06599.1"/>
    <property type="molecule type" value="Genomic_DNA"/>
</dbReference>
<dbReference type="Proteomes" id="UP000179129">
    <property type="component" value="Unassembled WGS sequence"/>
</dbReference>
<name>A0A1F5Z2B9_9BACT</name>
<protein>
    <recommendedName>
        <fullName evidence="1">FlgD/Vpr Ig-like domain-containing protein</fullName>
    </recommendedName>
</protein>
<gene>
    <name evidence="2" type="ORF">A3F83_15165</name>
</gene>
<dbReference type="Gene3D" id="2.60.40.4070">
    <property type="match status" value="1"/>
</dbReference>
<feature type="domain" description="FlgD/Vpr Ig-like" evidence="1">
    <location>
        <begin position="2"/>
        <end position="59"/>
    </location>
</feature>
<organism evidence="2 3">
    <name type="scientific">Candidatus Glassbacteria bacterium RIFCSPLOWO2_12_FULL_58_11</name>
    <dbReference type="NCBI Taxonomy" id="1817867"/>
    <lineage>
        <taxon>Bacteria</taxon>
        <taxon>Candidatus Glassiibacteriota</taxon>
    </lineage>
</organism>
<sequence>MPEAESTSTITIHDLQGKILKTARPGKTSGEKTIAFWNGKEEEGKALGSGIYSIKLTVNDSTYSEQLIQIH</sequence>
<evidence type="ECO:0000313" key="2">
    <source>
        <dbReference type="EMBL" id="OGG06599.1"/>
    </source>
</evidence>
<comment type="caution">
    <text evidence="2">The sequence shown here is derived from an EMBL/GenBank/DDBJ whole genome shotgun (WGS) entry which is preliminary data.</text>
</comment>
<dbReference type="InterPro" id="IPR025965">
    <property type="entry name" value="FlgD/Vpr_Ig-like"/>
</dbReference>
<dbReference type="Pfam" id="PF13860">
    <property type="entry name" value="FlgD_ig"/>
    <property type="match status" value="1"/>
</dbReference>
<dbReference type="InterPro" id="IPR026444">
    <property type="entry name" value="Secre_tail"/>
</dbReference>
<reference evidence="2 3" key="1">
    <citation type="journal article" date="2016" name="Nat. Commun.">
        <title>Thousands of microbial genomes shed light on interconnected biogeochemical processes in an aquifer system.</title>
        <authorList>
            <person name="Anantharaman K."/>
            <person name="Brown C.T."/>
            <person name="Hug L.A."/>
            <person name="Sharon I."/>
            <person name="Castelle C.J."/>
            <person name="Probst A.J."/>
            <person name="Thomas B.C."/>
            <person name="Singh A."/>
            <person name="Wilkins M.J."/>
            <person name="Karaoz U."/>
            <person name="Brodie E.L."/>
            <person name="Williams K.H."/>
            <person name="Hubbard S.S."/>
            <person name="Banfield J.F."/>
        </authorList>
    </citation>
    <scope>NUCLEOTIDE SEQUENCE [LARGE SCALE GENOMIC DNA]</scope>
</reference>
<proteinExistence type="predicted"/>
<dbReference type="AlphaFoldDB" id="A0A1F5Z2B9"/>
<evidence type="ECO:0000313" key="3">
    <source>
        <dbReference type="Proteomes" id="UP000179129"/>
    </source>
</evidence>
<evidence type="ECO:0000259" key="1">
    <source>
        <dbReference type="Pfam" id="PF13860"/>
    </source>
</evidence>